<dbReference type="Gene3D" id="3.30.1150.10">
    <property type="match status" value="1"/>
</dbReference>
<feature type="domain" description="TonB C-terminal" evidence="2">
    <location>
        <begin position="375"/>
        <end position="432"/>
    </location>
</feature>
<dbReference type="RefSeq" id="WP_305170604.1">
    <property type="nucleotide sequence ID" value="NZ_JAUUUU010000004.1"/>
</dbReference>
<evidence type="ECO:0000313" key="3">
    <source>
        <dbReference type="EMBL" id="MDP1520991.1"/>
    </source>
</evidence>
<feature type="region of interest" description="Disordered" evidence="1">
    <location>
        <begin position="1"/>
        <end position="31"/>
    </location>
</feature>
<proteinExistence type="predicted"/>
<name>A0AAW8B620_9GAMM</name>
<dbReference type="Proteomes" id="UP001178354">
    <property type="component" value="Unassembled WGS sequence"/>
</dbReference>
<organism evidence="3 4">
    <name type="scientific">Porticoccus litoralis</name>
    <dbReference type="NCBI Taxonomy" id="434086"/>
    <lineage>
        <taxon>Bacteria</taxon>
        <taxon>Pseudomonadati</taxon>
        <taxon>Pseudomonadota</taxon>
        <taxon>Gammaproteobacteria</taxon>
        <taxon>Cellvibrionales</taxon>
        <taxon>Porticoccaceae</taxon>
        <taxon>Porticoccus</taxon>
    </lineage>
</organism>
<dbReference type="InterPro" id="IPR019734">
    <property type="entry name" value="TPR_rpt"/>
</dbReference>
<keyword evidence="4" id="KW-1185">Reference proteome</keyword>
<comment type="caution">
    <text evidence="3">The sequence shown here is derived from an EMBL/GenBank/DDBJ whole genome shotgun (WGS) entry which is preliminary data.</text>
</comment>
<dbReference type="InterPro" id="IPR011990">
    <property type="entry name" value="TPR-like_helical_dom_sf"/>
</dbReference>
<reference evidence="3" key="1">
    <citation type="journal article" date="2010" name="Int. J. Syst. Evol. Microbiol.">
        <title>Porticoccus litoralis gen. nov., sp. nov., a gammaproteobacterium isolated from the Yellow Sea.</title>
        <authorList>
            <person name="Oh H.M."/>
            <person name="Kim H."/>
            <person name="Kim K.M."/>
            <person name="Min G.S."/>
            <person name="Cho J.C."/>
        </authorList>
    </citation>
    <scope>NUCLEOTIDE SEQUENCE</scope>
    <source>
        <strain evidence="3">DSM 25064</strain>
    </source>
</reference>
<dbReference type="SMART" id="SM00028">
    <property type="entry name" value="TPR"/>
    <property type="match status" value="2"/>
</dbReference>
<evidence type="ECO:0000256" key="1">
    <source>
        <dbReference type="SAM" id="MobiDB-lite"/>
    </source>
</evidence>
<evidence type="ECO:0000259" key="2">
    <source>
        <dbReference type="Pfam" id="PF03544"/>
    </source>
</evidence>
<evidence type="ECO:0000313" key="4">
    <source>
        <dbReference type="Proteomes" id="UP001178354"/>
    </source>
</evidence>
<reference evidence="3" key="2">
    <citation type="submission" date="2023-08" db="EMBL/GenBank/DDBJ databases">
        <authorList>
            <person name="Luo J."/>
        </authorList>
    </citation>
    <scope>NUCLEOTIDE SEQUENCE</scope>
    <source>
        <strain evidence="3">DSM 25064</strain>
    </source>
</reference>
<dbReference type="Gene3D" id="1.25.40.10">
    <property type="entry name" value="Tetratricopeptide repeat domain"/>
    <property type="match status" value="1"/>
</dbReference>
<dbReference type="InterPro" id="IPR037682">
    <property type="entry name" value="TonB_C"/>
</dbReference>
<accession>A0AAW8B620</accession>
<sequence length="439" mass="49244">MSATPEAAHQEVKDNAPADNGELQSTDSEVLPRLETTLDRTIANYQAAIAEREANYGPFDQELSEMSYGLGNTLFLSLRFPEAMMAYQRAMHLDRVNQGVYSLGQEPMLRGIIATQQAMGEPDATSETYLQLLWLYSKAYGDTDPRMIPILDEASRWHMQAYSASGMRDDVFHLHMARGFSTHAINIATEHFGESDLRLVGLLQNTALANYYLEQHQKSYPGVAGWEDTEAMFDRLPNIEWIPQELYWRRNFSREGRKACKKMISILENNSAASPQDKARGYVANGDMLLLLNKPKSAIKSYQRAQLLLEQEAQDKPMIEELFGAPKMLPQPRSAPIPSVPENISQPVDDDTKLSFADFVGESVDPLPLPTPKEYVMVAVDVSEKGTPDNINIVSIHADETEGMEKRARRAITGSRFRPRFENGSPVTTQALPVKVLMN</sequence>
<dbReference type="GO" id="GO:0055085">
    <property type="term" value="P:transmembrane transport"/>
    <property type="evidence" value="ECO:0007669"/>
    <property type="project" value="InterPro"/>
</dbReference>
<protein>
    <submittedName>
        <fullName evidence="3">Energy transducer TonB</fullName>
    </submittedName>
</protein>
<gene>
    <name evidence="3" type="ORF">Q8A57_08425</name>
</gene>
<dbReference type="EMBL" id="JAUUUU010000004">
    <property type="protein sequence ID" value="MDP1520991.1"/>
    <property type="molecule type" value="Genomic_DNA"/>
</dbReference>
<dbReference type="Pfam" id="PF03544">
    <property type="entry name" value="TonB_C"/>
    <property type="match status" value="1"/>
</dbReference>
<dbReference type="AlphaFoldDB" id="A0AAW8B620"/>